<dbReference type="Pfam" id="PF04454">
    <property type="entry name" value="Linocin_M18"/>
    <property type="match status" value="1"/>
</dbReference>
<dbReference type="InterPro" id="IPR051429">
    <property type="entry name" value="Encapsulin_nc"/>
</dbReference>
<dbReference type="PANTHER" id="PTHR37165:SF1">
    <property type="entry name" value="TYPE 1 ENCAPSULIN SHELL PROTEIN"/>
    <property type="match status" value="1"/>
</dbReference>
<accession>A0A2T0BK09</accession>
<organism evidence="5 6">
    <name type="scientific">Clostridium luticellarii</name>
    <dbReference type="NCBI Taxonomy" id="1691940"/>
    <lineage>
        <taxon>Bacteria</taxon>
        <taxon>Bacillati</taxon>
        <taxon>Bacillota</taxon>
        <taxon>Clostridia</taxon>
        <taxon>Eubacteriales</taxon>
        <taxon>Clostridiaceae</taxon>
        <taxon>Clostridium</taxon>
    </lineage>
</organism>
<evidence type="ECO:0000313" key="6">
    <source>
        <dbReference type="Proteomes" id="UP000237798"/>
    </source>
</evidence>
<dbReference type="EMBL" id="PVXP01000039">
    <property type="protein sequence ID" value="PRR84235.1"/>
    <property type="molecule type" value="Genomic_DNA"/>
</dbReference>
<dbReference type="PANTHER" id="PTHR37165">
    <property type="entry name" value="PEPTIDASE U56 FAMILY"/>
    <property type="match status" value="1"/>
</dbReference>
<dbReference type="Proteomes" id="UP000237798">
    <property type="component" value="Unassembled WGS sequence"/>
</dbReference>
<dbReference type="AlphaFoldDB" id="A0A2T0BK09"/>
<dbReference type="Gene3D" id="3.30.2400.30">
    <property type="match status" value="1"/>
</dbReference>
<sequence>MDYLSRESAPFSADLWKKVDDAVVNTASRVLIGRRFLNIFGPLGSGIQSINLDNFDETKSIEEETIDGISRIKNREYKEIPLIYSDFTLPWRDIESSEKLGYPVDLSAATFAAEACAQKEDKLIFLGSESAGYEGIFNAKGTNKIKKNDWKSGENPFTDIASAVEILTEQGIYGKLALIVSPDLYLQMQRIQPGTGVLESDRISKLLHGNIFTSPILGKNKAALLCTEPNYIDIVIGQDIATAYLELRDLNHVLRILETVLLRIKNRKAIVVFE</sequence>
<keyword evidence="6" id="KW-1185">Reference proteome</keyword>
<protein>
    <recommendedName>
        <fullName evidence="4">Type 1 encapsulin shell protein</fullName>
    </recommendedName>
</protein>
<gene>
    <name evidence="5" type="ORF">CLLU_24420</name>
</gene>
<dbReference type="NCBIfam" id="NF041155">
    <property type="entry name" value="encap_f1"/>
    <property type="match status" value="1"/>
</dbReference>
<reference evidence="5 6" key="1">
    <citation type="submission" date="2018-03" db="EMBL/GenBank/DDBJ databases">
        <title>Genome sequence of Clostridium luticellarii DSM 29923.</title>
        <authorList>
            <person name="Poehlein A."/>
            <person name="Daniel R."/>
        </authorList>
    </citation>
    <scope>NUCLEOTIDE SEQUENCE [LARGE SCALE GENOMIC DNA]</scope>
    <source>
        <strain evidence="5 6">DSM 29923</strain>
    </source>
</reference>
<evidence type="ECO:0000313" key="5">
    <source>
        <dbReference type="EMBL" id="PRR84235.1"/>
    </source>
</evidence>
<dbReference type="InterPro" id="IPR007544">
    <property type="entry name" value="ENCAP"/>
</dbReference>
<dbReference type="GO" id="GO:0140737">
    <property type="term" value="C:encapsulin nanocompartment"/>
    <property type="evidence" value="ECO:0007669"/>
    <property type="project" value="UniProtKB-SubCell"/>
</dbReference>
<comment type="caution">
    <text evidence="5">The sequence shown here is derived from an EMBL/GenBank/DDBJ whole genome shotgun (WGS) entry which is preliminary data.</text>
</comment>
<dbReference type="Gene3D" id="3.30.2320.10">
    <property type="entry name" value="hypothetical protein PF0899 domain"/>
    <property type="match status" value="1"/>
</dbReference>
<evidence type="ECO:0000256" key="2">
    <source>
        <dbReference type="ARBA" id="ARBA00033743"/>
    </source>
</evidence>
<name>A0A2T0BK09_9CLOT</name>
<evidence type="ECO:0000256" key="3">
    <source>
        <dbReference type="ARBA" id="ARBA00033787"/>
    </source>
</evidence>
<dbReference type="GO" id="GO:0016787">
    <property type="term" value="F:hydrolase activity"/>
    <property type="evidence" value="ECO:0007669"/>
    <property type="project" value="UniProtKB-KW"/>
</dbReference>
<keyword evidence="5" id="KW-0378">Hydrolase</keyword>
<dbReference type="PIRSF" id="PIRSF019254">
    <property type="entry name" value="CFP29"/>
    <property type="match status" value="1"/>
</dbReference>
<dbReference type="OrthoDB" id="2922at2"/>
<evidence type="ECO:0000256" key="4">
    <source>
        <dbReference type="ARBA" id="ARBA00050023"/>
    </source>
</evidence>
<evidence type="ECO:0000256" key="1">
    <source>
        <dbReference type="ARBA" id="ARBA00033738"/>
    </source>
</evidence>
<dbReference type="RefSeq" id="WP_106010056.1">
    <property type="nucleotide sequence ID" value="NZ_JALCQO010000011.1"/>
</dbReference>
<comment type="similarity">
    <text evidence="2">Belongs to the encapsulin family. Family 1 subfamily.</text>
</comment>
<keyword evidence="3" id="KW-1284">Encapsulin nanocompartment</keyword>
<proteinExistence type="inferred from homology"/>
<comment type="subcellular location">
    <subcellularLocation>
        <location evidence="1">Encapsulin nanocompartment</location>
    </subcellularLocation>
</comment>